<keyword evidence="1" id="KW-0175">Coiled coil</keyword>
<evidence type="ECO:0000313" key="4">
    <source>
        <dbReference type="EMBL" id="PYH94640.1"/>
    </source>
</evidence>
<dbReference type="InterPro" id="IPR010730">
    <property type="entry name" value="HET"/>
</dbReference>
<evidence type="ECO:0000256" key="2">
    <source>
        <dbReference type="SAM" id="MobiDB-lite"/>
    </source>
</evidence>
<feature type="coiled-coil region" evidence="1">
    <location>
        <begin position="214"/>
        <end position="241"/>
    </location>
</feature>
<dbReference type="Proteomes" id="UP000247810">
    <property type="component" value="Unassembled WGS sequence"/>
</dbReference>
<feature type="compositionally biased region" description="Basic and acidic residues" evidence="2">
    <location>
        <begin position="24"/>
        <end position="34"/>
    </location>
</feature>
<feature type="region of interest" description="Disordered" evidence="2">
    <location>
        <begin position="1103"/>
        <end position="1168"/>
    </location>
</feature>
<evidence type="ECO:0000256" key="1">
    <source>
        <dbReference type="SAM" id="Coils"/>
    </source>
</evidence>
<feature type="domain" description="Heterokaryon incompatibility" evidence="3">
    <location>
        <begin position="354"/>
        <end position="496"/>
    </location>
</feature>
<keyword evidence="5" id="KW-1185">Reference proteome</keyword>
<gene>
    <name evidence="4" type="ORF">BO71DRAFT_483669</name>
</gene>
<feature type="region of interest" description="Disordered" evidence="2">
    <location>
        <begin position="1"/>
        <end position="53"/>
    </location>
</feature>
<name>A0A319DB95_9EURO</name>
<feature type="compositionally biased region" description="Basic and acidic residues" evidence="2">
    <location>
        <begin position="1125"/>
        <end position="1137"/>
    </location>
</feature>
<evidence type="ECO:0000259" key="3">
    <source>
        <dbReference type="Pfam" id="PF06985"/>
    </source>
</evidence>
<proteinExistence type="predicted"/>
<sequence length="1383" mass="156191">MFKNKFGFNDLPSLKEGLLSEKPASPRDPSDAPPHDVSVQEKPAAESPLDAEKAEAQNRELLGTLRDAAFGSTLVTNALDLKNSAANEMAKIKGIVTKDGSSNDEKIRGLLHHLVRSRREAFFENDLIKKSTADDSDLLLSSFAGQVDDSSFPLRMFDVDTKNMVSTADLGEEDQYCMLSHSWKGDEINYAYVYDAQRAEHPPEWDESDVSAVLLSCDAKIKKLADKLEKLLEKRPETEKSIRKLLVRSLRAAMLERNLAQGKKKRTTEDANMRQSELEHTNYQNLLAFLQVTKEIQSLEQRKKDAKDNQEKATEAWTRAEKDYGLEKSDIDKFRSDRQLSYATDDLLKALQQRRSARKLDESVHRAREIFKNRPFSKTGKRYIWLDNCCIDKRQDAELTESLARMGEWYANADFCLVHLDTPWDNREWLDEWDLWCKLSGTVANADEDDSTRLEGDNAVASANGQVNPRSQPVMNFEEVEEWKPTWATRGWTLQELVLSKMTFYVNADWEMLSRPVDVLGCYYYFCPFVDYYTRNLSHVQELKDRDIGQMLEADDVREALDALDRETIDKEDIKTVAPDEGKEEVNVRNIIRALELFKYVAPRHLDKETARAQVTYSVQVAVKALQAQPLDTEQECHQEARKLIIRRLCDSTDSIGKQVKQTIDILLGALAQRANGPIQKDRSDIAGFSNVKDLASWSKGTEKNSFSAHSVMKLASHRECTKAIDKAYSLMGVLGVQFPAFPAEGLTKALSRLVDEVVITSNDVSVFNWTGKHNSSPLRGRSLYASNIDAFQSEDEGLQKRPDVNGELVSVLRDARIEYLKVAKGITELLLDATNFITTFYQEEFVVQTLLTLTEFIKSNELKTLKNRLGSPRLVASLKAASDYAREKKKEDRKKLEAEKQKRLDKSRVDDGSAPEPTEPERKKSRGLGGLGGLTSSLSNLPKVPSFGKETDDSTEKAEHDTNLKKFGTEIQTAFREAMDKVEPWEENAFLALEIQSPNDSRDGTMENDLSQQIVCPNPIVVNSSGIKGVFDIQRVVVKMLQPDELRAKVRNAISAKEKIDGWCTISTGFALTMMAFSCERHVLEAQLDLVDVIEKTVLDPSANDAQPKVDDTDKQNATSGNLEKPEQGDPSKDTNDASTGKPPQPERTPSGIQEPVSPDGPEQRRLGNYGFSVEQKRVSRMIDFVAESNLHAIAGEWVLARFSGAPGAKWFLCRLELGSGNEFYAHRIATDDFDFAHAVPEKGLVEFWHRFLHEKKLTMCKMLDHYLDAQKAGNYADWLKDNLGWGDSSDDEEAEKAEKTEKTQRLRGYEGLTTTSKVFKMIGWGIRYAFDELRAGYLERHLEHKALAKVPVNLHAAIKDLDANKILLPVMFHSGRDVHFF</sequence>
<feature type="region of interest" description="Disordered" evidence="2">
    <location>
        <begin position="887"/>
        <end position="961"/>
    </location>
</feature>
<reference evidence="4 5" key="1">
    <citation type="submission" date="2018-02" db="EMBL/GenBank/DDBJ databases">
        <title>The genomes of Aspergillus section Nigri reveals drivers in fungal speciation.</title>
        <authorList>
            <consortium name="DOE Joint Genome Institute"/>
            <person name="Vesth T.C."/>
            <person name="Nybo J."/>
            <person name="Theobald S."/>
            <person name="Brandl J."/>
            <person name="Frisvad J.C."/>
            <person name="Nielsen K.F."/>
            <person name="Lyhne E.K."/>
            <person name="Kogle M.E."/>
            <person name="Kuo A."/>
            <person name="Riley R."/>
            <person name="Clum A."/>
            <person name="Nolan M."/>
            <person name="Lipzen A."/>
            <person name="Salamov A."/>
            <person name="Henrissat B."/>
            <person name="Wiebenga A."/>
            <person name="De vries R.P."/>
            <person name="Grigoriev I.V."/>
            <person name="Mortensen U.H."/>
            <person name="Andersen M.R."/>
            <person name="Baker S.E."/>
        </authorList>
    </citation>
    <scope>NUCLEOTIDE SEQUENCE [LARGE SCALE GENOMIC DNA]</scope>
    <source>
        <strain evidence="4 5">CBS 707.79</strain>
    </source>
</reference>
<protein>
    <recommendedName>
        <fullName evidence="3">Heterokaryon incompatibility domain-containing protein</fullName>
    </recommendedName>
</protein>
<evidence type="ECO:0000313" key="5">
    <source>
        <dbReference type="Proteomes" id="UP000247810"/>
    </source>
</evidence>
<dbReference type="OrthoDB" id="674604at2759"/>
<feature type="compositionally biased region" description="Basic and acidic residues" evidence="2">
    <location>
        <begin position="950"/>
        <end position="961"/>
    </location>
</feature>
<organism evidence="4 5">
    <name type="scientific">Aspergillus ellipticus CBS 707.79</name>
    <dbReference type="NCBI Taxonomy" id="1448320"/>
    <lineage>
        <taxon>Eukaryota</taxon>
        <taxon>Fungi</taxon>
        <taxon>Dikarya</taxon>
        <taxon>Ascomycota</taxon>
        <taxon>Pezizomycotina</taxon>
        <taxon>Eurotiomycetes</taxon>
        <taxon>Eurotiomycetidae</taxon>
        <taxon>Eurotiales</taxon>
        <taxon>Aspergillaceae</taxon>
        <taxon>Aspergillus</taxon>
        <taxon>Aspergillus subgen. Circumdati</taxon>
    </lineage>
</organism>
<feature type="coiled-coil region" evidence="1">
    <location>
        <begin position="289"/>
        <end position="316"/>
    </location>
</feature>
<dbReference type="EMBL" id="KZ825868">
    <property type="protein sequence ID" value="PYH94640.1"/>
    <property type="molecule type" value="Genomic_DNA"/>
</dbReference>
<accession>A0A319DB95</accession>
<dbReference type="VEuPathDB" id="FungiDB:BO71DRAFT_483669"/>
<dbReference type="Pfam" id="PF06985">
    <property type="entry name" value="HET"/>
    <property type="match status" value="1"/>
</dbReference>
<dbReference type="PANTHER" id="PTHR10622">
    <property type="entry name" value="HET DOMAIN-CONTAINING PROTEIN"/>
    <property type="match status" value="1"/>
</dbReference>
<dbReference type="PANTHER" id="PTHR10622:SF10">
    <property type="entry name" value="HET DOMAIN-CONTAINING PROTEIN"/>
    <property type="match status" value="1"/>
</dbReference>
<feature type="compositionally biased region" description="Basic and acidic residues" evidence="2">
    <location>
        <begin position="887"/>
        <end position="912"/>
    </location>
</feature>